<organism evidence="1 2">
    <name type="scientific">Treponema succinifaciens (strain ATCC 33096 / DSM 2489 / 6091)</name>
    <dbReference type="NCBI Taxonomy" id="869209"/>
    <lineage>
        <taxon>Bacteria</taxon>
        <taxon>Pseudomonadati</taxon>
        <taxon>Spirochaetota</taxon>
        <taxon>Spirochaetia</taxon>
        <taxon>Spirochaetales</taxon>
        <taxon>Treponemataceae</taxon>
        <taxon>Treponema</taxon>
    </lineage>
</organism>
<dbReference type="GO" id="GO:0003676">
    <property type="term" value="F:nucleic acid binding"/>
    <property type="evidence" value="ECO:0007669"/>
    <property type="project" value="InterPro"/>
</dbReference>
<dbReference type="Gene3D" id="3.40.1350.10">
    <property type="match status" value="1"/>
</dbReference>
<dbReference type="eggNOG" id="ENOG502ZA7D">
    <property type="taxonomic scope" value="Bacteria"/>
</dbReference>
<reference evidence="2" key="2">
    <citation type="submission" date="2011-04" db="EMBL/GenBank/DDBJ databases">
        <title>The complete genome of chromosome of Treponema succinifaciens DSM 2489.</title>
        <authorList>
            <person name="Lucas S."/>
            <person name="Copeland A."/>
            <person name="Lapidus A."/>
            <person name="Bruce D."/>
            <person name="Goodwin L."/>
            <person name="Pitluck S."/>
            <person name="Peters L."/>
            <person name="Kyrpides N."/>
            <person name="Mavromatis K."/>
            <person name="Ivanova N."/>
            <person name="Ovchinnikova G."/>
            <person name="Teshima H."/>
            <person name="Detter J.C."/>
            <person name="Tapia R."/>
            <person name="Han C."/>
            <person name="Land M."/>
            <person name="Hauser L."/>
            <person name="Markowitz V."/>
            <person name="Cheng J.-F."/>
            <person name="Hugenholtz P."/>
            <person name="Woyke T."/>
            <person name="Wu D."/>
            <person name="Gronow S."/>
            <person name="Wellnitz S."/>
            <person name="Brambilla E."/>
            <person name="Klenk H.-P."/>
            <person name="Eisen J.A."/>
        </authorList>
    </citation>
    <scope>NUCLEOTIDE SEQUENCE [LARGE SCALE GENOMIC DNA]</scope>
    <source>
        <strain evidence="2">ATCC 33096 / DSM 2489 / 6091</strain>
    </source>
</reference>
<name>F2NVA6_TRES6</name>
<sequence length="287" mass="33713">MEIQKLKPIDLKTSTCVNEKWIQEQIANDPSMLGLGDIVLKDKERIQPNAGRLDLLFQDSEANKRYEIELQLGKTDESHIIRTIEYWDIERKRYPQYEHCAVIIAEDITSRFLNVIQLFNGNIPLIALKMSAFEVNGGISLIFTKILDEIKLGLDGDDEEIEEITDRNYWEQKGTKDTIKQVDEIFEIIKEIDNTFELKYNKFYIGLSKNGIASNFAIMRAKKSFVRLEIKSEPDDEIKNILETNELDEMEYSSRNNRYRINFSKNEIKEKRDAIKQLLELSYKKWN</sequence>
<reference evidence="1 2" key="1">
    <citation type="journal article" date="2011" name="Stand. Genomic Sci.">
        <title>Complete genome sequence of Treponema succinifaciens type strain (6091).</title>
        <authorList>
            <person name="Han C."/>
            <person name="Gronow S."/>
            <person name="Teshima H."/>
            <person name="Lapidus A."/>
            <person name="Nolan M."/>
            <person name="Lucas S."/>
            <person name="Hammon N."/>
            <person name="Deshpande S."/>
            <person name="Cheng J.F."/>
            <person name="Zeytun A."/>
            <person name="Tapia R."/>
            <person name="Goodwin L."/>
            <person name="Pitluck S."/>
            <person name="Liolios K."/>
            <person name="Pagani I."/>
            <person name="Ivanova N."/>
            <person name="Mavromatis K."/>
            <person name="Mikhailova N."/>
            <person name="Huntemann M."/>
            <person name="Pati A."/>
            <person name="Chen A."/>
            <person name="Palaniappan K."/>
            <person name="Land M."/>
            <person name="Hauser L."/>
            <person name="Brambilla E.M."/>
            <person name="Rohde M."/>
            <person name="Goker M."/>
            <person name="Woyke T."/>
            <person name="Bristow J."/>
            <person name="Eisen J.A."/>
            <person name="Markowitz V."/>
            <person name="Hugenholtz P."/>
            <person name="Kyrpides N.C."/>
            <person name="Klenk H.P."/>
            <person name="Detter J.C."/>
        </authorList>
    </citation>
    <scope>NUCLEOTIDE SEQUENCE [LARGE SCALE GENOMIC DNA]</scope>
    <source>
        <strain evidence="2">ATCC 33096 / DSM 2489 / 6091</strain>
    </source>
</reference>
<evidence type="ECO:0008006" key="3">
    <source>
        <dbReference type="Google" id="ProtNLM"/>
    </source>
</evidence>
<dbReference type="AlphaFoldDB" id="F2NVA6"/>
<protein>
    <recommendedName>
        <fullName evidence="3">DUF5655 domain-containing protein</fullName>
    </recommendedName>
</protein>
<dbReference type="EMBL" id="CP002631">
    <property type="protein sequence ID" value="AEB13616.1"/>
    <property type="molecule type" value="Genomic_DNA"/>
</dbReference>
<dbReference type="OrthoDB" id="7059891at2"/>
<dbReference type="KEGG" id="tsu:Tresu_0675"/>
<proteinExistence type="predicted"/>
<dbReference type="Proteomes" id="UP000006852">
    <property type="component" value="Chromosome"/>
</dbReference>
<dbReference type="GeneID" id="302997871"/>
<dbReference type="RefSeq" id="WP_013700923.1">
    <property type="nucleotide sequence ID" value="NC_015385.1"/>
</dbReference>
<keyword evidence="2" id="KW-1185">Reference proteome</keyword>
<evidence type="ECO:0000313" key="1">
    <source>
        <dbReference type="EMBL" id="AEB13616.1"/>
    </source>
</evidence>
<evidence type="ECO:0000313" key="2">
    <source>
        <dbReference type="Proteomes" id="UP000006852"/>
    </source>
</evidence>
<dbReference type="InterPro" id="IPR011856">
    <property type="entry name" value="tRNA_endonuc-like_dom_sf"/>
</dbReference>
<gene>
    <name evidence="1" type="ordered locus">Tresu_0675</name>
</gene>
<accession>F2NVA6</accession>
<dbReference type="HOGENOM" id="CLU_968997_0_0_12"/>